<organism evidence="2 3">
    <name type="scientific">Lachnoclostridium phytofermentans</name>
    <dbReference type="NCBI Taxonomy" id="66219"/>
    <lineage>
        <taxon>Bacteria</taxon>
        <taxon>Bacillati</taxon>
        <taxon>Bacillota</taxon>
        <taxon>Clostridia</taxon>
        <taxon>Lachnospirales</taxon>
        <taxon>Lachnospiraceae</taxon>
    </lineage>
</organism>
<gene>
    <name evidence="2" type="ORF">DHW61_09045</name>
</gene>
<dbReference type="Proteomes" id="UP000262969">
    <property type="component" value="Unassembled WGS sequence"/>
</dbReference>
<evidence type="ECO:0000313" key="2">
    <source>
        <dbReference type="EMBL" id="HCL02546.1"/>
    </source>
</evidence>
<dbReference type="Pfam" id="PF00144">
    <property type="entry name" value="Beta-lactamase"/>
    <property type="match status" value="1"/>
</dbReference>
<evidence type="ECO:0000313" key="3">
    <source>
        <dbReference type="Proteomes" id="UP000262969"/>
    </source>
</evidence>
<evidence type="ECO:0000259" key="1">
    <source>
        <dbReference type="Pfam" id="PF00144"/>
    </source>
</evidence>
<feature type="domain" description="Beta-lactamase-related" evidence="1">
    <location>
        <begin position="6"/>
        <end position="70"/>
    </location>
</feature>
<accession>A0A3D2X6C9</accession>
<dbReference type="SUPFAM" id="SSF56601">
    <property type="entry name" value="beta-lactamase/transpeptidase-like"/>
    <property type="match status" value="1"/>
</dbReference>
<name>A0A3D2X6C9_9FIRM</name>
<comment type="caution">
    <text evidence="2">The sequence shown here is derived from an EMBL/GenBank/DDBJ whole genome shotgun (WGS) entry which is preliminary data.</text>
</comment>
<protein>
    <recommendedName>
        <fullName evidence="1">Beta-lactamase-related domain-containing protein</fullName>
    </recommendedName>
</protein>
<dbReference type="Gene3D" id="3.40.710.10">
    <property type="entry name" value="DD-peptidase/beta-lactamase superfamily"/>
    <property type="match status" value="1"/>
</dbReference>
<dbReference type="InterPro" id="IPR012338">
    <property type="entry name" value="Beta-lactam/transpept-like"/>
</dbReference>
<feature type="non-terminal residue" evidence="2">
    <location>
        <position position="71"/>
    </location>
</feature>
<sequence>MTDNVESFLRESIKNRVFTGASFAIKKGKDPLVMNSVGTLAETDTPVNQETLFDMASCTKLFVSLVFMRLM</sequence>
<proteinExistence type="predicted"/>
<dbReference type="AlphaFoldDB" id="A0A3D2X6C9"/>
<reference evidence="2 3" key="1">
    <citation type="journal article" date="2018" name="Nat. Biotechnol.">
        <title>A standardized bacterial taxonomy based on genome phylogeny substantially revises the tree of life.</title>
        <authorList>
            <person name="Parks D.H."/>
            <person name="Chuvochina M."/>
            <person name="Waite D.W."/>
            <person name="Rinke C."/>
            <person name="Skarshewski A."/>
            <person name="Chaumeil P.A."/>
            <person name="Hugenholtz P."/>
        </authorList>
    </citation>
    <scope>NUCLEOTIDE SEQUENCE [LARGE SCALE GENOMIC DNA]</scope>
    <source>
        <strain evidence="2">UBA11728</strain>
    </source>
</reference>
<dbReference type="EMBL" id="DPVV01000296">
    <property type="protein sequence ID" value="HCL02546.1"/>
    <property type="molecule type" value="Genomic_DNA"/>
</dbReference>
<dbReference type="InterPro" id="IPR001466">
    <property type="entry name" value="Beta-lactam-related"/>
</dbReference>